<gene>
    <name evidence="1" type="ORF">FTOL_13288</name>
</gene>
<keyword evidence="2" id="KW-1185">Reference proteome</keyword>
<dbReference type="AlphaFoldDB" id="A0AAE8MNK3"/>
<accession>A0AAE8MNK3</accession>
<sequence>MLCPWGRRPRINGRPGAHLSVAGEMRLSFTVILKDCLNERTWAARDEGFPTMSVKDSAPGRIV</sequence>
<name>A0AAE8MNK3_9HYPO</name>
<evidence type="ECO:0000313" key="2">
    <source>
        <dbReference type="Proteomes" id="UP001187734"/>
    </source>
</evidence>
<protein>
    <submittedName>
        <fullName evidence="1">Uncharacterized protein</fullName>
    </submittedName>
</protein>
<dbReference type="Proteomes" id="UP001187734">
    <property type="component" value="Unassembled WGS sequence"/>
</dbReference>
<comment type="caution">
    <text evidence="1">The sequence shown here is derived from an EMBL/GenBank/DDBJ whole genome shotgun (WGS) entry which is preliminary data.</text>
</comment>
<organism evidence="1 2">
    <name type="scientific">Fusarium torulosum</name>
    <dbReference type="NCBI Taxonomy" id="33205"/>
    <lineage>
        <taxon>Eukaryota</taxon>
        <taxon>Fungi</taxon>
        <taxon>Dikarya</taxon>
        <taxon>Ascomycota</taxon>
        <taxon>Pezizomycotina</taxon>
        <taxon>Sordariomycetes</taxon>
        <taxon>Hypocreomycetidae</taxon>
        <taxon>Hypocreales</taxon>
        <taxon>Nectriaceae</taxon>
        <taxon>Fusarium</taxon>
    </lineage>
</organism>
<reference evidence="1" key="1">
    <citation type="submission" date="2018-03" db="EMBL/GenBank/DDBJ databases">
        <authorList>
            <person name="Guldener U."/>
        </authorList>
    </citation>
    <scope>NUCLEOTIDE SEQUENCE</scope>
</reference>
<dbReference type="EMBL" id="ONZP01000760">
    <property type="protein sequence ID" value="SPJ90407.1"/>
    <property type="molecule type" value="Genomic_DNA"/>
</dbReference>
<evidence type="ECO:0000313" key="1">
    <source>
        <dbReference type="EMBL" id="SPJ90407.1"/>
    </source>
</evidence>
<proteinExistence type="predicted"/>